<dbReference type="GeneID" id="68867129"/>
<feature type="repeat" description="TPR" evidence="3">
    <location>
        <begin position="206"/>
        <end position="239"/>
    </location>
</feature>
<dbReference type="InterPro" id="IPR051685">
    <property type="entry name" value="Ycf3/AcsC/BcsC/TPR_MFPF"/>
</dbReference>
<gene>
    <name evidence="5" type="ORF">SACC_24070</name>
</gene>
<protein>
    <recommendedName>
        <fullName evidence="7">Tetratricopeptide repeat protein</fullName>
    </recommendedName>
</protein>
<dbReference type="AlphaFoldDB" id="A0AAQ4CUA9"/>
<feature type="coiled-coil region" evidence="4">
    <location>
        <begin position="81"/>
        <end position="175"/>
    </location>
</feature>
<dbReference type="PANTHER" id="PTHR44943:SF8">
    <property type="entry name" value="TPR REPEAT-CONTAINING PROTEIN MJ0263"/>
    <property type="match status" value="1"/>
</dbReference>
<evidence type="ECO:0000256" key="2">
    <source>
        <dbReference type="ARBA" id="ARBA00022803"/>
    </source>
</evidence>
<dbReference type="KEGG" id="scas:SACC_24070"/>
<dbReference type="PROSITE" id="PS50005">
    <property type="entry name" value="TPR"/>
    <property type="match status" value="4"/>
</dbReference>
<keyword evidence="2 3" id="KW-0802">TPR repeat</keyword>
<keyword evidence="1" id="KW-0677">Repeat</keyword>
<evidence type="ECO:0000256" key="3">
    <source>
        <dbReference type="PROSITE-ProRule" id="PRU00339"/>
    </source>
</evidence>
<feature type="repeat" description="TPR" evidence="3">
    <location>
        <begin position="172"/>
        <end position="205"/>
    </location>
</feature>
<dbReference type="PANTHER" id="PTHR44943">
    <property type="entry name" value="CELLULOSE SYNTHASE OPERON PROTEIN C"/>
    <property type="match status" value="1"/>
</dbReference>
<evidence type="ECO:0000256" key="4">
    <source>
        <dbReference type="SAM" id="Coils"/>
    </source>
</evidence>
<reference evidence="5 6" key="1">
    <citation type="journal article" date="2022" name="Microbiol. Resour. Announc.">
        <title>Complete Genome Sequence of the Hyperthermophilic and Acidophilic Archaeon Saccharolobus caldissimus Strain HS-3T.</title>
        <authorList>
            <person name="Sakai H.D."/>
            <person name="Kurosawa N."/>
        </authorList>
    </citation>
    <scope>NUCLEOTIDE SEQUENCE [LARGE SCALE GENOMIC DNA]</scope>
    <source>
        <strain evidence="5 6">JCM32116</strain>
    </source>
</reference>
<dbReference type="PROSITE" id="PS50293">
    <property type="entry name" value="TPR_REGION"/>
    <property type="match status" value="1"/>
</dbReference>
<dbReference type="Proteomes" id="UP001319921">
    <property type="component" value="Chromosome"/>
</dbReference>
<keyword evidence="4" id="KW-0175">Coiled coil</keyword>
<accession>A0AAQ4CUA9</accession>
<dbReference type="InterPro" id="IPR019734">
    <property type="entry name" value="TPR_rpt"/>
</dbReference>
<organism evidence="5 6">
    <name type="scientific">Saccharolobus caldissimus</name>
    <dbReference type="NCBI Taxonomy" id="1702097"/>
    <lineage>
        <taxon>Archaea</taxon>
        <taxon>Thermoproteota</taxon>
        <taxon>Thermoprotei</taxon>
        <taxon>Sulfolobales</taxon>
        <taxon>Sulfolobaceae</taxon>
        <taxon>Saccharolobus</taxon>
    </lineage>
</organism>
<proteinExistence type="predicted"/>
<dbReference type="SMART" id="SM00028">
    <property type="entry name" value="TPR"/>
    <property type="match status" value="6"/>
</dbReference>
<dbReference type="Pfam" id="PF12895">
    <property type="entry name" value="ANAPC3"/>
    <property type="match status" value="1"/>
</dbReference>
<dbReference type="Pfam" id="PF14559">
    <property type="entry name" value="TPR_19"/>
    <property type="match status" value="1"/>
</dbReference>
<dbReference type="EMBL" id="AP025226">
    <property type="protein sequence ID" value="BDB99390.1"/>
    <property type="molecule type" value="Genomic_DNA"/>
</dbReference>
<name>A0AAQ4CUA9_9CREN</name>
<dbReference type="InterPro" id="IPR011990">
    <property type="entry name" value="TPR-like_helical_dom_sf"/>
</dbReference>
<sequence>MEEIIRLINEGKYSEALDKLKNELVKRRDNPELYYLIGLVNFRLNNFRKALINLEKAIKIKSNDARYHLLYAYTLYQLGYNNDDEKMIKKALKEIEIAKQLDQSLLNDPEYHYYLANILYELDKYNEALEEINKALSIKDDKEFHKLRGDILFQLKRYEEAIREYETDLEKDGNLYAIAHTYFTLGDYERAINYFNKAISINSENPYYYEGKARALFLLGKINEAYEEIRRAIEIDPDNPYIKATEIEILSEIRVEDAVRELKEYLDEMDMYKEILCEEIRGRKISKKAKEYIDEIITKSC</sequence>
<dbReference type="Gene3D" id="1.25.40.10">
    <property type="entry name" value="Tetratricopeptide repeat domain"/>
    <property type="match status" value="2"/>
</dbReference>
<evidence type="ECO:0000313" key="6">
    <source>
        <dbReference type="Proteomes" id="UP001319921"/>
    </source>
</evidence>
<feature type="repeat" description="TPR" evidence="3">
    <location>
        <begin position="109"/>
        <end position="142"/>
    </location>
</feature>
<dbReference type="Pfam" id="PF13181">
    <property type="entry name" value="TPR_8"/>
    <property type="match status" value="1"/>
</dbReference>
<evidence type="ECO:0008006" key="7">
    <source>
        <dbReference type="Google" id="ProtNLM"/>
    </source>
</evidence>
<keyword evidence="6" id="KW-1185">Reference proteome</keyword>
<evidence type="ECO:0000256" key="1">
    <source>
        <dbReference type="ARBA" id="ARBA00022737"/>
    </source>
</evidence>
<dbReference type="RefSeq" id="WP_229569706.1">
    <property type="nucleotide sequence ID" value="NZ_AP025226.1"/>
</dbReference>
<evidence type="ECO:0000313" key="5">
    <source>
        <dbReference type="EMBL" id="BDB99390.1"/>
    </source>
</evidence>
<feature type="repeat" description="TPR" evidence="3">
    <location>
        <begin position="31"/>
        <end position="64"/>
    </location>
</feature>
<dbReference type="SUPFAM" id="SSF81901">
    <property type="entry name" value="HCP-like"/>
    <property type="match status" value="1"/>
</dbReference>